<dbReference type="Pfam" id="PF14279">
    <property type="entry name" value="HNH_5"/>
    <property type="match status" value="1"/>
</dbReference>
<reference evidence="3" key="1">
    <citation type="journal article" date="2021" name="Proc. Natl. Acad. Sci. U.S.A.">
        <title>A Catalog of Tens of Thousands of Viruses from Human Metagenomes Reveals Hidden Associations with Chronic Diseases.</title>
        <authorList>
            <person name="Tisza M.J."/>
            <person name="Buck C.B."/>
        </authorList>
    </citation>
    <scope>NUCLEOTIDE SEQUENCE</scope>
    <source>
        <strain evidence="3">Ctf4O12</strain>
    </source>
</reference>
<dbReference type="Gene3D" id="1.10.30.50">
    <property type="match status" value="1"/>
</dbReference>
<protein>
    <submittedName>
        <fullName evidence="3">HNH endonuclease</fullName>
    </submittedName>
</protein>
<organism evidence="3">
    <name type="scientific">Siphoviridae sp. ctf4O12</name>
    <dbReference type="NCBI Taxonomy" id="2826410"/>
    <lineage>
        <taxon>Viruses</taxon>
        <taxon>Duplodnaviria</taxon>
        <taxon>Heunggongvirae</taxon>
        <taxon>Uroviricota</taxon>
        <taxon>Caudoviricetes</taxon>
    </lineage>
</organism>
<dbReference type="InterPro" id="IPR029471">
    <property type="entry name" value="HNH_5"/>
</dbReference>
<sequence length="104" mass="11446">MTPRPGTSRTGTARHKRWRVRVLHLAQANGQTHCPDCGQPLAWGTTLQPRSPEPDHVVPAARGGRDTTDNARVTCRQCNQKRGSKPIPSQPRPTQAHTVGGIQW</sequence>
<keyword evidence="3" id="KW-0255">Endonuclease</keyword>
<proteinExistence type="predicted"/>
<keyword evidence="3" id="KW-0378">Hydrolase</keyword>
<accession>A0A8S5QT38</accession>
<feature type="domain" description="HNH endonuclease 5" evidence="2">
    <location>
        <begin position="54"/>
        <end position="84"/>
    </location>
</feature>
<evidence type="ECO:0000313" key="3">
    <source>
        <dbReference type="EMBL" id="DAE22358.1"/>
    </source>
</evidence>
<keyword evidence="3" id="KW-0540">Nuclease</keyword>
<name>A0A8S5QT38_9CAUD</name>
<feature type="region of interest" description="Disordered" evidence="1">
    <location>
        <begin position="45"/>
        <end position="104"/>
    </location>
</feature>
<evidence type="ECO:0000259" key="2">
    <source>
        <dbReference type="Pfam" id="PF14279"/>
    </source>
</evidence>
<dbReference type="CDD" id="cd00085">
    <property type="entry name" value="HNHc"/>
    <property type="match status" value="1"/>
</dbReference>
<dbReference type="GO" id="GO:0004519">
    <property type="term" value="F:endonuclease activity"/>
    <property type="evidence" value="ECO:0007669"/>
    <property type="project" value="UniProtKB-KW"/>
</dbReference>
<dbReference type="EMBL" id="BK015732">
    <property type="protein sequence ID" value="DAE22358.1"/>
    <property type="molecule type" value="Genomic_DNA"/>
</dbReference>
<dbReference type="InterPro" id="IPR003615">
    <property type="entry name" value="HNH_nuc"/>
</dbReference>
<evidence type="ECO:0000256" key="1">
    <source>
        <dbReference type="SAM" id="MobiDB-lite"/>
    </source>
</evidence>